<keyword evidence="5" id="KW-1185">Reference proteome</keyword>
<dbReference type="PANTHER" id="PTHR43008">
    <property type="entry name" value="BENZIL REDUCTASE"/>
    <property type="match status" value="1"/>
</dbReference>
<dbReference type="Pfam" id="PF13561">
    <property type="entry name" value="adh_short_C2"/>
    <property type="match status" value="1"/>
</dbReference>
<dbReference type="FunFam" id="3.40.50.720:FF:000084">
    <property type="entry name" value="Short-chain dehydrogenase reductase"/>
    <property type="match status" value="1"/>
</dbReference>
<dbReference type="InterPro" id="IPR036291">
    <property type="entry name" value="NAD(P)-bd_dom_sf"/>
</dbReference>
<dbReference type="PANTHER" id="PTHR43008:SF4">
    <property type="entry name" value="CHAIN DEHYDROGENASE, PUTATIVE (AFU_ORTHOLOGUE AFUA_4G08710)-RELATED"/>
    <property type="match status" value="1"/>
</dbReference>
<dbReference type="InterPro" id="IPR020904">
    <property type="entry name" value="Sc_DH/Rdtase_CS"/>
</dbReference>
<gene>
    <name evidence="4" type="ORF">H2200_002569</name>
</gene>
<dbReference type="Proteomes" id="UP001172673">
    <property type="component" value="Unassembled WGS sequence"/>
</dbReference>
<dbReference type="AlphaFoldDB" id="A0AA38XJX7"/>
<reference evidence="4" key="1">
    <citation type="submission" date="2022-10" db="EMBL/GenBank/DDBJ databases">
        <title>Culturing micro-colonial fungi from biological soil crusts in the Mojave desert and describing Neophaeococcomyces mojavensis, and introducing the new genera and species Taxawa tesnikishii.</title>
        <authorList>
            <person name="Kurbessoian T."/>
            <person name="Stajich J.E."/>
        </authorList>
    </citation>
    <scope>NUCLEOTIDE SEQUENCE</scope>
    <source>
        <strain evidence="4">TK_41</strain>
    </source>
</reference>
<dbReference type="GO" id="GO:0016616">
    <property type="term" value="F:oxidoreductase activity, acting on the CH-OH group of donors, NAD or NADP as acceptor"/>
    <property type="evidence" value="ECO:0007669"/>
    <property type="project" value="UniProtKB-ARBA"/>
</dbReference>
<dbReference type="InterPro" id="IPR002347">
    <property type="entry name" value="SDR_fam"/>
</dbReference>
<comment type="similarity">
    <text evidence="1">Belongs to the short-chain dehydrogenases/reductases (SDR) family.</text>
</comment>
<evidence type="ECO:0000256" key="1">
    <source>
        <dbReference type="ARBA" id="ARBA00006484"/>
    </source>
</evidence>
<evidence type="ECO:0000256" key="2">
    <source>
        <dbReference type="ARBA" id="ARBA00022857"/>
    </source>
</evidence>
<evidence type="ECO:0000313" key="4">
    <source>
        <dbReference type="EMBL" id="KAJ9614433.1"/>
    </source>
</evidence>
<keyword evidence="2" id="KW-0521">NADP</keyword>
<dbReference type="Gene3D" id="3.40.50.720">
    <property type="entry name" value="NAD(P)-binding Rossmann-like Domain"/>
    <property type="match status" value="1"/>
</dbReference>
<dbReference type="GO" id="GO:0050664">
    <property type="term" value="F:oxidoreductase activity, acting on NAD(P)H, oxygen as acceptor"/>
    <property type="evidence" value="ECO:0007669"/>
    <property type="project" value="TreeGrafter"/>
</dbReference>
<name>A0AA38XJX7_9EURO</name>
<dbReference type="SUPFAM" id="SSF51735">
    <property type="entry name" value="NAD(P)-binding Rossmann-fold domains"/>
    <property type="match status" value="1"/>
</dbReference>
<dbReference type="EMBL" id="JAPDRK010000003">
    <property type="protein sequence ID" value="KAJ9614433.1"/>
    <property type="molecule type" value="Genomic_DNA"/>
</dbReference>
<dbReference type="PRINTS" id="PR00081">
    <property type="entry name" value="GDHRDH"/>
</dbReference>
<sequence length="256" mass="27019">MADFSLSGRVALVTGGNGGMGLGYVDALASAGADVAVFDIAPSPSQELLDVKEKYSKIGAQIAYYIADVSSQDSLQTAFSSVEADFERLNICVCNAGINKVADFLDMPWNAHRRLFEINVLGVYHTAQMAASLMIKSKATNPSIILIGSIAGRNSVKSSNHSAYSGTKGAVLGILPAVAKELGPHGIRVNAISPGYVRTPMTTPYPDLLDSWKKETMLGRVGNPGDMVGACIFLASDASKYITAHDLVVDGGKTMW</sequence>
<dbReference type="PROSITE" id="PS00061">
    <property type="entry name" value="ADH_SHORT"/>
    <property type="match status" value="1"/>
</dbReference>
<comment type="caution">
    <text evidence="4">The sequence shown here is derived from an EMBL/GenBank/DDBJ whole genome shotgun (WGS) entry which is preliminary data.</text>
</comment>
<organism evidence="4 5">
    <name type="scientific">Cladophialophora chaetospira</name>
    <dbReference type="NCBI Taxonomy" id="386627"/>
    <lineage>
        <taxon>Eukaryota</taxon>
        <taxon>Fungi</taxon>
        <taxon>Dikarya</taxon>
        <taxon>Ascomycota</taxon>
        <taxon>Pezizomycotina</taxon>
        <taxon>Eurotiomycetes</taxon>
        <taxon>Chaetothyriomycetidae</taxon>
        <taxon>Chaetothyriales</taxon>
        <taxon>Herpotrichiellaceae</taxon>
        <taxon>Cladophialophora</taxon>
    </lineage>
</organism>
<evidence type="ECO:0000256" key="3">
    <source>
        <dbReference type="ARBA" id="ARBA00023002"/>
    </source>
</evidence>
<evidence type="ECO:0000313" key="5">
    <source>
        <dbReference type="Proteomes" id="UP001172673"/>
    </source>
</evidence>
<protein>
    <submittedName>
        <fullName evidence="4">Uncharacterized protein</fullName>
    </submittedName>
</protein>
<proteinExistence type="inferred from homology"/>
<accession>A0AA38XJX7</accession>
<keyword evidence="3" id="KW-0560">Oxidoreductase</keyword>